<dbReference type="EMBL" id="CAACVG010004556">
    <property type="protein sequence ID" value="VEN38476.1"/>
    <property type="molecule type" value="Genomic_DNA"/>
</dbReference>
<name>A0A653BT17_CALMS</name>
<keyword evidence="2" id="KW-1185">Reference proteome</keyword>
<proteinExistence type="predicted"/>
<evidence type="ECO:0000313" key="2">
    <source>
        <dbReference type="Proteomes" id="UP000410492"/>
    </source>
</evidence>
<evidence type="ECO:0000313" key="1">
    <source>
        <dbReference type="EMBL" id="VEN38476.1"/>
    </source>
</evidence>
<dbReference type="AlphaFoldDB" id="A0A653BT17"/>
<organism evidence="1 2">
    <name type="scientific">Callosobruchus maculatus</name>
    <name type="common">Southern cowpea weevil</name>
    <name type="synonym">Pulse bruchid</name>
    <dbReference type="NCBI Taxonomy" id="64391"/>
    <lineage>
        <taxon>Eukaryota</taxon>
        <taxon>Metazoa</taxon>
        <taxon>Ecdysozoa</taxon>
        <taxon>Arthropoda</taxon>
        <taxon>Hexapoda</taxon>
        <taxon>Insecta</taxon>
        <taxon>Pterygota</taxon>
        <taxon>Neoptera</taxon>
        <taxon>Endopterygota</taxon>
        <taxon>Coleoptera</taxon>
        <taxon>Polyphaga</taxon>
        <taxon>Cucujiformia</taxon>
        <taxon>Chrysomeloidea</taxon>
        <taxon>Chrysomelidae</taxon>
        <taxon>Bruchinae</taxon>
        <taxon>Bruchini</taxon>
        <taxon>Callosobruchus</taxon>
    </lineage>
</organism>
<dbReference type="Proteomes" id="UP000410492">
    <property type="component" value="Unassembled WGS sequence"/>
</dbReference>
<protein>
    <submittedName>
        <fullName evidence="1">Uncharacterized protein</fullName>
    </submittedName>
</protein>
<accession>A0A653BT17</accession>
<reference evidence="1 2" key="1">
    <citation type="submission" date="2019-01" db="EMBL/GenBank/DDBJ databases">
        <authorList>
            <person name="Sayadi A."/>
        </authorList>
    </citation>
    <scope>NUCLEOTIDE SEQUENCE [LARGE SCALE GENOMIC DNA]</scope>
</reference>
<gene>
    <name evidence="1" type="ORF">CALMAC_LOCUS3368</name>
</gene>
<sequence length="53" mass="5804">MRNAATGMPLAVAYVHTCRFYSPPRPSFSSACQQIKCCATCMPDRGMPVSVYT</sequence>